<dbReference type="GO" id="GO:0061599">
    <property type="term" value="F:molybdopterin molybdotransferase activity"/>
    <property type="evidence" value="ECO:0007669"/>
    <property type="project" value="UniProtKB-UniRule"/>
</dbReference>
<evidence type="ECO:0000256" key="6">
    <source>
        <dbReference type="SAM" id="MobiDB-lite"/>
    </source>
</evidence>
<comment type="cofactor">
    <cofactor evidence="5">
        <name>Mg(2+)</name>
        <dbReference type="ChEBI" id="CHEBI:18420"/>
    </cofactor>
</comment>
<dbReference type="PROSITE" id="PS01078">
    <property type="entry name" value="MOCF_BIOSYNTHESIS_1"/>
    <property type="match status" value="1"/>
</dbReference>
<dbReference type="NCBIfam" id="TIGR00177">
    <property type="entry name" value="molyb_syn"/>
    <property type="match status" value="2"/>
</dbReference>
<evidence type="ECO:0000256" key="1">
    <source>
        <dbReference type="ARBA" id="ARBA00005046"/>
    </source>
</evidence>
<dbReference type="CDD" id="cd00886">
    <property type="entry name" value="MogA_MoaB"/>
    <property type="match status" value="1"/>
</dbReference>
<evidence type="ECO:0000256" key="4">
    <source>
        <dbReference type="ARBA" id="ARBA00023150"/>
    </source>
</evidence>
<evidence type="ECO:0000313" key="9">
    <source>
        <dbReference type="Proteomes" id="UP000077315"/>
    </source>
</evidence>
<dbReference type="SUPFAM" id="SSF63867">
    <property type="entry name" value="MoeA C-terminal domain-like"/>
    <property type="match status" value="1"/>
</dbReference>
<dbReference type="SUPFAM" id="SSF63882">
    <property type="entry name" value="MoeA N-terminal region -like"/>
    <property type="match status" value="1"/>
</dbReference>
<dbReference type="STRING" id="763407.A0A163BDU4"/>
<keyword evidence="5" id="KW-0460">Magnesium</keyword>
<comment type="similarity">
    <text evidence="5">Belongs to the MoeA family.</text>
</comment>
<name>A0A163BDU4_PHYB8</name>
<protein>
    <recommendedName>
        <fullName evidence="7">MoaB/Mog domain-containing protein</fullName>
    </recommendedName>
</protein>
<evidence type="ECO:0000259" key="7">
    <source>
        <dbReference type="SMART" id="SM00852"/>
    </source>
</evidence>
<dbReference type="PROSITE" id="PS01079">
    <property type="entry name" value="MOCF_BIOSYNTHESIS_2"/>
    <property type="match status" value="1"/>
</dbReference>
<dbReference type="InterPro" id="IPR036135">
    <property type="entry name" value="MoeA_linker/N_sf"/>
</dbReference>
<dbReference type="Pfam" id="PF03454">
    <property type="entry name" value="MoeA_C"/>
    <property type="match status" value="1"/>
</dbReference>
<keyword evidence="5" id="KW-0500">Molybdenum</keyword>
<keyword evidence="9" id="KW-1185">Reference proteome</keyword>
<dbReference type="PANTHER" id="PTHR10192">
    <property type="entry name" value="MOLYBDOPTERIN BIOSYNTHESIS PROTEIN"/>
    <property type="match status" value="1"/>
</dbReference>
<dbReference type="InParanoid" id="A0A163BDU4"/>
<dbReference type="UniPathway" id="UPA00344"/>
<dbReference type="Pfam" id="PF03453">
    <property type="entry name" value="MoeA_N"/>
    <property type="match status" value="1"/>
</dbReference>
<dbReference type="InterPro" id="IPR036688">
    <property type="entry name" value="MoeA_C_domain_IV_sf"/>
</dbReference>
<dbReference type="CDD" id="cd00887">
    <property type="entry name" value="MoeA"/>
    <property type="match status" value="1"/>
</dbReference>
<dbReference type="SUPFAM" id="SSF53218">
    <property type="entry name" value="Molybdenum cofactor biosynthesis proteins"/>
    <property type="match status" value="2"/>
</dbReference>
<dbReference type="AlphaFoldDB" id="A0A163BDU4"/>
<dbReference type="EMBL" id="KV440971">
    <property type="protein sequence ID" value="OAD80931.1"/>
    <property type="molecule type" value="Genomic_DNA"/>
</dbReference>
<dbReference type="OrthoDB" id="4349954at2759"/>
<dbReference type="Proteomes" id="UP000077315">
    <property type="component" value="Unassembled WGS sequence"/>
</dbReference>
<dbReference type="GeneID" id="28995337"/>
<keyword evidence="4 5" id="KW-0501">Molybdenum cofactor biosynthesis</keyword>
<organism evidence="8 9">
    <name type="scientific">Phycomyces blakesleeanus (strain ATCC 8743b / DSM 1359 / FGSC 10004 / NBRC 33097 / NRRL 1555)</name>
    <dbReference type="NCBI Taxonomy" id="763407"/>
    <lineage>
        <taxon>Eukaryota</taxon>
        <taxon>Fungi</taxon>
        <taxon>Fungi incertae sedis</taxon>
        <taxon>Mucoromycota</taxon>
        <taxon>Mucoromycotina</taxon>
        <taxon>Mucoromycetes</taxon>
        <taxon>Mucorales</taxon>
        <taxon>Phycomycetaceae</taxon>
        <taxon>Phycomyces</taxon>
    </lineage>
</organism>
<reference evidence="9" key="1">
    <citation type="submission" date="2015-06" db="EMBL/GenBank/DDBJ databases">
        <title>Expansion of signal transduction pathways in fungi by whole-genome duplication.</title>
        <authorList>
            <consortium name="DOE Joint Genome Institute"/>
            <person name="Corrochano L.M."/>
            <person name="Kuo A."/>
            <person name="Marcet-Houben M."/>
            <person name="Polaino S."/>
            <person name="Salamov A."/>
            <person name="Villalobos J.M."/>
            <person name="Alvarez M.I."/>
            <person name="Avalos J."/>
            <person name="Benito E.P."/>
            <person name="Benoit I."/>
            <person name="Burger G."/>
            <person name="Camino L.P."/>
            <person name="Canovas D."/>
            <person name="Cerda-Olmedo E."/>
            <person name="Cheng J.-F."/>
            <person name="Dominguez A."/>
            <person name="Elias M."/>
            <person name="Eslava A.P."/>
            <person name="Glaser F."/>
            <person name="Grimwood J."/>
            <person name="Gutierrez G."/>
            <person name="Heitman J."/>
            <person name="Henrissat B."/>
            <person name="Iturriaga E.A."/>
            <person name="Lang B.F."/>
            <person name="Lavin J.L."/>
            <person name="Lee S."/>
            <person name="Li W."/>
            <person name="Lindquist E."/>
            <person name="Lopez-Garcia S."/>
            <person name="Luque E.M."/>
            <person name="Marcos A.T."/>
            <person name="Martin J."/>
            <person name="McCluskey K."/>
            <person name="Medina H.R."/>
            <person name="Miralles-Duran A."/>
            <person name="Miyazaki A."/>
            <person name="Munoz-Torres E."/>
            <person name="Oguiza J.A."/>
            <person name="Ohm R."/>
            <person name="Olmedo M."/>
            <person name="Orejas M."/>
            <person name="Ortiz-Castellanos L."/>
            <person name="Pisabarro A.G."/>
            <person name="Rodriguez-Romero J."/>
            <person name="Ruiz-Herrera J."/>
            <person name="Ruiz-Vazquez R."/>
            <person name="Sanz C."/>
            <person name="Schackwitz W."/>
            <person name="Schmutz J."/>
            <person name="Shahriari M."/>
            <person name="Shelest E."/>
            <person name="Silva-Franco F."/>
            <person name="Soanes D."/>
            <person name="Syed K."/>
            <person name="Tagua V.G."/>
            <person name="Talbot N.J."/>
            <person name="Thon M."/>
            <person name="De vries R.P."/>
            <person name="Wiebenga A."/>
            <person name="Yadav J.S."/>
            <person name="Braun E.L."/>
            <person name="Baker S."/>
            <person name="Garre V."/>
            <person name="Horwitz B."/>
            <person name="Torres-Martinez S."/>
            <person name="Idnurm A."/>
            <person name="Herrera-Estrella A."/>
            <person name="Gabaldon T."/>
            <person name="Grigoriev I.V."/>
        </authorList>
    </citation>
    <scope>NUCLEOTIDE SEQUENCE [LARGE SCALE GENOMIC DNA]</scope>
    <source>
        <strain evidence="9">NRRL 1555(-)</strain>
    </source>
</reference>
<evidence type="ECO:0000256" key="2">
    <source>
        <dbReference type="ARBA" id="ARBA00007589"/>
    </source>
</evidence>
<feature type="domain" description="MoaB/Mog" evidence="7">
    <location>
        <begin position="24"/>
        <end position="167"/>
    </location>
</feature>
<comment type="similarity">
    <text evidence="3">In the C-terminal section; belongs to the MoeA family.</text>
</comment>
<dbReference type="GO" id="GO:0005524">
    <property type="term" value="F:ATP binding"/>
    <property type="evidence" value="ECO:0007669"/>
    <property type="project" value="UniProtKB-UniRule"/>
</dbReference>
<comment type="function">
    <text evidence="5">Catalyzes two steps in the biosynthesis of the molybdenum cofactor. In the first step, molybdopterin is adenylated. Subsequently, molybdate is inserted into adenylated molybdopterin and AMP is released.</text>
</comment>
<dbReference type="NCBIfam" id="NF045515">
    <property type="entry name" value="Glp_gephyrin"/>
    <property type="match status" value="1"/>
</dbReference>
<dbReference type="RefSeq" id="XP_018298971.1">
    <property type="nucleotide sequence ID" value="XM_018434431.1"/>
</dbReference>
<accession>A0A163BDU4</accession>
<dbReference type="GO" id="GO:0005829">
    <property type="term" value="C:cytosol"/>
    <property type="evidence" value="ECO:0007669"/>
    <property type="project" value="TreeGrafter"/>
</dbReference>
<dbReference type="InterPro" id="IPR008284">
    <property type="entry name" value="MoCF_biosynth_CS"/>
</dbReference>
<dbReference type="Gene3D" id="3.90.105.10">
    <property type="entry name" value="Molybdopterin biosynthesis moea protein, domain 2"/>
    <property type="match status" value="1"/>
</dbReference>
<dbReference type="Gene3D" id="2.170.190.11">
    <property type="entry name" value="Molybdopterin biosynthesis moea protein, domain 3"/>
    <property type="match status" value="1"/>
</dbReference>
<dbReference type="GO" id="GO:0046872">
    <property type="term" value="F:metal ion binding"/>
    <property type="evidence" value="ECO:0007669"/>
    <property type="project" value="UniProtKB-UniRule"/>
</dbReference>
<dbReference type="PANTHER" id="PTHR10192:SF5">
    <property type="entry name" value="GEPHYRIN"/>
    <property type="match status" value="1"/>
</dbReference>
<dbReference type="GO" id="GO:0061598">
    <property type="term" value="F:molybdopterin adenylyltransferase activity"/>
    <property type="evidence" value="ECO:0007669"/>
    <property type="project" value="UniProtKB-UniRule"/>
</dbReference>
<dbReference type="InterPro" id="IPR005111">
    <property type="entry name" value="MoeA_C_domain_IV"/>
</dbReference>
<comment type="catalytic activity">
    <reaction evidence="5">
        <text>adenylyl-molybdopterin + molybdate = Mo-molybdopterin + AMP + H(+)</text>
        <dbReference type="Rhea" id="RHEA:35047"/>
        <dbReference type="ChEBI" id="CHEBI:15378"/>
        <dbReference type="ChEBI" id="CHEBI:36264"/>
        <dbReference type="ChEBI" id="CHEBI:62727"/>
        <dbReference type="ChEBI" id="CHEBI:71302"/>
        <dbReference type="ChEBI" id="CHEBI:456215"/>
    </reaction>
</comment>
<comment type="similarity">
    <text evidence="2">In the N-terminal section; belongs to the MoaB/Mog family.</text>
</comment>
<evidence type="ECO:0000256" key="3">
    <source>
        <dbReference type="ARBA" id="ARBA00008339"/>
    </source>
</evidence>
<feature type="domain" description="MoaB/Mog" evidence="7">
    <location>
        <begin position="421"/>
        <end position="568"/>
    </location>
</feature>
<keyword evidence="5" id="KW-0479">Metal-binding</keyword>
<dbReference type="InterPro" id="IPR038987">
    <property type="entry name" value="MoeA-like"/>
</dbReference>
<dbReference type="Gene3D" id="2.40.340.10">
    <property type="entry name" value="MoeA, C-terminal, domain IV"/>
    <property type="match status" value="1"/>
</dbReference>
<comment type="catalytic activity">
    <reaction evidence="5">
        <text>molybdopterin + ATP + H(+) = adenylyl-molybdopterin + diphosphate</text>
        <dbReference type="Rhea" id="RHEA:31331"/>
        <dbReference type="ChEBI" id="CHEBI:15378"/>
        <dbReference type="ChEBI" id="CHEBI:30616"/>
        <dbReference type="ChEBI" id="CHEBI:33019"/>
        <dbReference type="ChEBI" id="CHEBI:58698"/>
        <dbReference type="ChEBI" id="CHEBI:62727"/>
    </reaction>
</comment>
<sequence length="658" mass="70671">MKYNSRIYRIRYRNYYRSTTHQPASVSDTSSVSPKLDKSGPVLVEILEDTKKYRVCKTDIVPDDVDQIQKHVRHYADEFNLDLIVITGGTGFSERDTTPEAIIPLLTRQTPGITHLLLASSLAITPFAALSRPVTGIRNKTLIITLPGSPKACKENMAAIINVLPHGLDLIRGEPVAMLHAAIQKDENEKPNPQKITKHHYHTCTHKHDAPGHASQTGRSKDLGSFVPTRARSSPYPMVSVSEAQSIVSSYTLPIGTISCELGAGLAGRVLAEDISAVENVPGYRASIMDGYAVHVEDGPGIYTVGSVSLAAPTTEKKVLQRGQISRISTGGPLPLGANAVVMIEDTRLVKSSEDGKHEETVEILVQAQKGENIREIGSDCAIGDIVGKRGQVMSNMGGELGLFASVGVFSAHVYQEPVVAIMSTGNELREASSENGPLIEGQVRDANRVTLSAAVTGAGFDVFDVGILKDSVESITEGISTALEEADVIITTGGVSMGEADYMKPILEQKFGAKIHFGRVLMKPGKPTTFATIKHESGKEKLVFALPGNPVSAAVSFYLFVLPALRQISGHPHPENVSLLVKIAQDIELDGRPEYHRVRVFVSGSELIAESTGDQQSSRLLSLLAGNGLLELPARSDSLAKLKKGAAVKCIMLGPLY</sequence>
<proteinExistence type="inferred from homology"/>
<dbReference type="FunFam" id="3.40.980.10:FF:000001">
    <property type="entry name" value="Molybdopterin molybdenumtransferase"/>
    <property type="match status" value="1"/>
</dbReference>
<dbReference type="FunFam" id="2.170.190.11:FF:000001">
    <property type="entry name" value="Molybdopterin molybdenumtransferase"/>
    <property type="match status" value="1"/>
</dbReference>
<gene>
    <name evidence="8" type="ORF">PHYBLDRAFT_161567</name>
</gene>
<dbReference type="InterPro" id="IPR001453">
    <property type="entry name" value="MoaB/Mog_dom"/>
</dbReference>
<dbReference type="InterPro" id="IPR036425">
    <property type="entry name" value="MoaB/Mog-like_dom_sf"/>
</dbReference>
<dbReference type="VEuPathDB" id="FungiDB:PHYBLDRAFT_161567"/>
<keyword evidence="5" id="KW-0808">Transferase</keyword>
<dbReference type="Gene3D" id="3.40.980.10">
    <property type="entry name" value="MoaB/Mog-like domain"/>
    <property type="match status" value="2"/>
</dbReference>
<dbReference type="InterPro" id="IPR005110">
    <property type="entry name" value="MoeA_linker/N"/>
</dbReference>
<dbReference type="GO" id="GO:0006777">
    <property type="term" value="P:Mo-molybdopterin cofactor biosynthetic process"/>
    <property type="evidence" value="ECO:0007669"/>
    <property type="project" value="UniProtKB-UniRule"/>
</dbReference>
<dbReference type="SMART" id="SM00852">
    <property type="entry name" value="MoCF_biosynth"/>
    <property type="match status" value="2"/>
</dbReference>
<feature type="region of interest" description="Disordered" evidence="6">
    <location>
        <begin position="205"/>
        <end position="226"/>
    </location>
</feature>
<dbReference type="Pfam" id="PF00994">
    <property type="entry name" value="MoCF_biosynth"/>
    <property type="match status" value="2"/>
</dbReference>
<evidence type="ECO:0000313" key="8">
    <source>
        <dbReference type="EMBL" id="OAD80931.1"/>
    </source>
</evidence>
<comment type="pathway">
    <text evidence="1 5">Cofactor biosynthesis; molybdopterin biosynthesis.</text>
</comment>
<evidence type="ECO:0000256" key="5">
    <source>
        <dbReference type="RuleBase" id="RU365090"/>
    </source>
</evidence>